<dbReference type="Proteomes" id="UP000228763">
    <property type="component" value="Segment"/>
</dbReference>
<dbReference type="GeneID" id="40091939"/>
<proteinExistence type="predicted"/>
<evidence type="ECO:0000313" key="2">
    <source>
        <dbReference type="EMBL" id="ATN93852.1"/>
    </source>
</evidence>
<evidence type="ECO:0000259" key="1">
    <source>
        <dbReference type="Pfam" id="PF23896"/>
    </source>
</evidence>
<name>A0A2D1GP64_9CAUD</name>
<organism evidence="2 3">
    <name type="scientific">Escherichia phage SRT8</name>
    <dbReference type="NCBI Taxonomy" id="2496545"/>
    <lineage>
        <taxon>Viruses</taxon>
        <taxon>Duplodnaviria</taxon>
        <taxon>Heunggongvirae</taxon>
        <taxon>Uroviricota</taxon>
        <taxon>Caudoviricetes</taxon>
        <taxon>Drexlerviridae</taxon>
        <taxon>Tunavirinae</taxon>
        <taxon>Sertoctavirus</taxon>
        <taxon>Sertoctavirus SRT8</taxon>
    </lineage>
</organism>
<protein>
    <recommendedName>
        <fullName evidence="1">DUF7244 domain-containing protein</fullName>
    </recommendedName>
</protein>
<dbReference type="InterPro" id="IPR055668">
    <property type="entry name" value="DUF7244"/>
</dbReference>
<reference evidence="2 3" key="1">
    <citation type="submission" date="2017-09" db="EMBL/GenBank/DDBJ databases">
        <title>Complete genome sequence analysis of the novel Escherichia coli phage SRT8.</title>
        <authorList>
            <person name="Fan X."/>
            <person name="Zhao K."/>
            <person name="Song S."/>
            <person name="Zhao Z."/>
        </authorList>
    </citation>
    <scope>NUCLEOTIDE SEQUENCE [LARGE SCALE GENOMIC DNA]</scope>
</reference>
<dbReference type="RefSeq" id="YP_009615477.1">
    <property type="nucleotide sequence ID" value="NC_042043.1"/>
</dbReference>
<dbReference type="Pfam" id="PF23896">
    <property type="entry name" value="DUF7244"/>
    <property type="match status" value="1"/>
</dbReference>
<keyword evidence="3" id="KW-1185">Reference proteome</keyword>
<sequence>MTRVKCIRNDSKSLPFHVNEIYSIGYHHGGGIYEIYDGKGSAIQAPLSGHYLEFVVVK</sequence>
<evidence type="ECO:0000313" key="3">
    <source>
        <dbReference type="Proteomes" id="UP000228763"/>
    </source>
</evidence>
<feature type="domain" description="DUF7244" evidence="1">
    <location>
        <begin position="1"/>
        <end position="58"/>
    </location>
</feature>
<dbReference type="KEGG" id="vg:40091939"/>
<accession>A0A2D1GP64</accession>
<dbReference type="EMBL" id="MF996376">
    <property type="protein sequence ID" value="ATN93852.1"/>
    <property type="molecule type" value="Genomic_DNA"/>
</dbReference>